<evidence type="ECO:0000313" key="2">
    <source>
        <dbReference type="Proteomes" id="UP000284684"/>
    </source>
</evidence>
<reference evidence="1 2" key="1">
    <citation type="submission" date="2016-10" db="EMBL/GenBank/DDBJ databases">
        <title>Comparative genome analysis of multiple Pseudomonas spp. focuses on biocontrol and plant growth promoting traits.</title>
        <authorList>
            <person name="Tao X.-Y."/>
            <person name="Taylor C.G."/>
        </authorList>
    </citation>
    <scope>NUCLEOTIDE SEQUENCE [LARGE SCALE GENOMIC DNA]</scope>
    <source>
        <strain evidence="1 2">37D10</strain>
    </source>
</reference>
<dbReference type="AlphaFoldDB" id="A0A423GIL6"/>
<dbReference type="RefSeq" id="WP_123585334.1">
    <property type="nucleotide sequence ID" value="NZ_MOBI01000044.1"/>
</dbReference>
<proteinExistence type="predicted"/>
<accession>A0A423GIL6</accession>
<name>A0A423GIL6_9PSED</name>
<gene>
    <name evidence="1" type="ORF">BK658_28140</name>
</gene>
<sequence>MKNKGGRPKKDLSELRLKNVMVTFSLEEWESLQENMQSTGYDSAAVFLRVSGLRSQVPAKVFVPPINREHQNAMINCVNYLKKIKDTKQLSEGKIYAILDVLNDIAKSLTNTNFQNKNNNEGASE</sequence>
<comment type="caution">
    <text evidence="1">The sequence shown here is derived from an EMBL/GenBank/DDBJ whole genome shotgun (WGS) entry which is preliminary data.</text>
</comment>
<evidence type="ECO:0008006" key="3">
    <source>
        <dbReference type="Google" id="ProtNLM"/>
    </source>
</evidence>
<dbReference type="Proteomes" id="UP000284684">
    <property type="component" value="Unassembled WGS sequence"/>
</dbReference>
<protein>
    <recommendedName>
        <fullName evidence="3">Mobilization protein</fullName>
    </recommendedName>
</protein>
<evidence type="ECO:0000313" key="1">
    <source>
        <dbReference type="EMBL" id="ROM89386.1"/>
    </source>
</evidence>
<organism evidence="1 2">
    <name type="scientific">Pseudomonas brassicacearum</name>
    <dbReference type="NCBI Taxonomy" id="930166"/>
    <lineage>
        <taxon>Bacteria</taxon>
        <taxon>Pseudomonadati</taxon>
        <taxon>Pseudomonadota</taxon>
        <taxon>Gammaproteobacteria</taxon>
        <taxon>Pseudomonadales</taxon>
        <taxon>Pseudomonadaceae</taxon>
        <taxon>Pseudomonas</taxon>
    </lineage>
</organism>
<dbReference type="EMBL" id="MOBI01000044">
    <property type="protein sequence ID" value="ROM89386.1"/>
    <property type="molecule type" value="Genomic_DNA"/>
</dbReference>